<proteinExistence type="predicted"/>
<organism evidence="3 4">
    <name type="scientific">Eptatretus burgeri</name>
    <name type="common">Inshore hagfish</name>
    <dbReference type="NCBI Taxonomy" id="7764"/>
    <lineage>
        <taxon>Eukaryota</taxon>
        <taxon>Metazoa</taxon>
        <taxon>Chordata</taxon>
        <taxon>Craniata</taxon>
        <taxon>Vertebrata</taxon>
        <taxon>Cyclostomata</taxon>
        <taxon>Myxini</taxon>
        <taxon>Myxiniformes</taxon>
        <taxon>Myxinidae</taxon>
        <taxon>Eptatretinae</taxon>
        <taxon>Eptatretus</taxon>
    </lineage>
</organism>
<feature type="region of interest" description="Disordered" evidence="1">
    <location>
        <begin position="86"/>
        <end position="187"/>
    </location>
</feature>
<keyword evidence="4" id="KW-1185">Reference proteome</keyword>
<evidence type="ECO:0000313" key="3">
    <source>
        <dbReference type="Ensembl" id="ENSEBUP00000015912.1"/>
    </source>
</evidence>
<reference evidence="3" key="2">
    <citation type="submission" date="2025-09" db="UniProtKB">
        <authorList>
            <consortium name="Ensembl"/>
        </authorList>
    </citation>
    <scope>IDENTIFICATION</scope>
</reference>
<dbReference type="AlphaFoldDB" id="A0A8C4QJL1"/>
<reference evidence="3" key="1">
    <citation type="submission" date="2025-08" db="UniProtKB">
        <authorList>
            <consortium name="Ensembl"/>
        </authorList>
    </citation>
    <scope>IDENTIFICATION</scope>
</reference>
<dbReference type="InterPro" id="IPR015030">
    <property type="entry name" value="RB_C"/>
</dbReference>
<dbReference type="Ensembl" id="ENSEBUT00000016489.1">
    <property type="protein sequence ID" value="ENSEBUP00000015912.1"/>
    <property type="gene ID" value="ENSEBUG00000010012.1"/>
</dbReference>
<evidence type="ECO:0000313" key="4">
    <source>
        <dbReference type="Proteomes" id="UP000694388"/>
    </source>
</evidence>
<dbReference type="Pfam" id="PF08934">
    <property type="entry name" value="Rb_C"/>
    <property type="match status" value="1"/>
</dbReference>
<feature type="domain" description="Retinoblastoma-associated protein C-terminal" evidence="2">
    <location>
        <begin position="8"/>
        <end position="160"/>
    </location>
</feature>
<name>A0A8C4QJL1_EPTBU</name>
<evidence type="ECO:0000256" key="1">
    <source>
        <dbReference type="SAM" id="MobiDB-lite"/>
    </source>
</evidence>
<dbReference type="SMART" id="SM01369">
    <property type="entry name" value="Rb_C"/>
    <property type="match status" value="1"/>
</dbReference>
<evidence type="ECO:0000259" key="2">
    <source>
        <dbReference type="SMART" id="SM01369"/>
    </source>
</evidence>
<sequence length="187" mass="20494">MQHLKNNILSLASIQSPHLSPIPCIPMSPSNGVRSPLRVPGHPNITVTSLHQSVRPGSMTPRSSLLMCIGETLGSPAQQRINVTVGPGCTPRSAKRLPFGREETRNKPQPLTKKKRLHFEQVDEADEEKEAATDGEISDGIWPLQTAKEESSSEEQSAFQRILAELVEDRPPTKDNQGGNTPLLCHQ</sequence>
<accession>A0A8C4QJL1</accession>
<dbReference type="Proteomes" id="UP000694388">
    <property type="component" value="Unplaced"/>
</dbReference>
<protein>
    <recommendedName>
        <fullName evidence="2">Retinoblastoma-associated protein C-terminal domain-containing protein</fullName>
    </recommendedName>
</protein>